<accession>A0A269XV19</accession>
<feature type="compositionally biased region" description="Basic and acidic residues" evidence="1">
    <location>
        <begin position="96"/>
        <end position="107"/>
    </location>
</feature>
<protein>
    <submittedName>
        <fullName evidence="2">Uncharacterized protein</fullName>
    </submittedName>
</protein>
<evidence type="ECO:0000256" key="1">
    <source>
        <dbReference type="SAM" id="MobiDB-lite"/>
    </source>
</evidence>
<dbReference type="RefSeq" id="WP_095350228.1">
    <property type="nucleotide sequence ID" value="NZ_NCXK01000024.1"/>
</dbReference>
<keyword evidence="3" id="KW-1185">Reference proteome</keyword>
<dbReference type="EMBL" id="NCXK01000024">
    <property type="protein sequence ID" value="PAK77157.1"/>
    <property type="molecule type" value="Genomic_DNA"/>
</dbReference>
<name>A0A269XV19_9PROT</name>
<evidence type="ECO:0000313" key="3">
    <source>
        <dbReference type="Proteomes" id="UP000216151"/>
    </source>
</evidence>
<dbReference type="AlphaFoldDB" id="A0A269XV19"/>
<comment type="caution">
    <text evidence="2">The sequence shown here is derived from an EMBL/GenBank/DDBJ whole genome shotgun (WGS) entry which is preliminary data.</text>
</comment>
<reference evidence="2 3" key="1">
    <citation type="submission" date="2017-04" db="EMBL/GenBank/DDBJ databases">
        <title>Kefir bacterial isolates.</title>
        <authorList>
            <person name="Kim Y."/>
            <person name="Blasche S."/>
            <person name="Patil K.R."/>
        </authorList>
    </citation>
    <scope>NUCLEOTIDE SEQUENCE [LARGE SCALE GENOMIC DNA]</scope>
    <source>
        <strain evidence="2 3">KR</strain>
    </source>
</reference>
<dbReference type="Proteomes" id="UP000216151">
    <property type="component" value="Unassembled WGS sequence"/>
</dbReference>
<organism evidence="2 3">
    <name type="scientific">Acetobacter fabarum</name>
    <dbReference type="NCBI Taxonomy" id="483199"/>
    <lineage>
        <taxon>Bacteria</taxon>
        <taxon>Pseudomonadati</taxon>
        <taxon>Pseudomonadota</taxon>
        <taxon>Alphaproteobacteria</taxon>
        <taxon>Acetobacterales</taxon>
        <taxon>Acetobacteraceae</taxon>
        <taxon>Acetobacter</taxon>
    </lineage>
</organism>
<gene>
    <name evidence="2" type="ORF">B8X00_11365</name>
</gene>
<evidence type="ECO:0000313" key="2">
    <source>
        <dbReference type="EMBL" id="PAK77157.1"/>
    </source>
</evidence>
<proteinExistence type="predicted"/>
<dbReference type="OrthoDB" id="7282768at2"/>
<sequence>MSFTKMTVSGDATEASLAIVLNVKRDIVINATASIIIDLASRDRLTYSKDRLIWPSGAYLYLDASSRAEIETEMKKGKVMSDLIMTGRQFYEQVRQREEEAQAKREAAMVSGQSDAHPIAAE</sequence>
<feature type="region of interest" description="Disordered" evidence="1">
    <location>
        <begin position="96"/>
        <end position="122"/>
    </location>
</feature>